<accession>A0ACC1HTA4</accession>
<proteinExistence type="predicted"/>
<evidence type="ECO:0000313" key="2">
    <source>
        <dbReference type="Proteomes" id="UP001145114"/>
    </source>
</evidence>
<dbReference type="Proteomes" id="UP001145114">
    <property type="component" value="Unassembled WGS sequence"/>
</dbReference>
<gene>
    <name evidence="1" type="ORF">EV182_004256</name>
</gene>
<organism evidence="1 2">
    <name type="scientific">Spiromyces aspiralis</name>
    <dbReference type="NCBI Taxonomy" id="68401"/>
    <lineage>
        <taxon>Eukaryota</taxon>
        <taxon>Fungi</taxon>
        <taxon>Fungi incertae sedis</taxon>
        <taxon>Zoopagomycota</taxon>
        <taxon>Kickxellomycotina</taxon>
        <taxon>Kickxellomycetes</taxon>
        <taxon>Kickxellales</taxon>
        <taxon>Kickxellaceae</taxon>
        <taxon>Spiromyces</taxon>
    </lineage>
</organism>
<dbReference type="EMBL" id="JAMZIH010001267">
    <property type="protein sequence ID" value="KAJ1678338.1"/>
    <property type="molecule type" value="Genomic_DNA"/>
</dbReference>
<comment type="caution">
    <text evidence="1">The sequence shown here is derived from an EMBL/GenBank/DDBJ whole genome shotgun (WGS) entry which is preliminary data.</text>
</comment>
<reference evidence="1" key="1">
    <citation type="submission" date="2022-06" db="EMBL/GenBank/DDBJ databases">
        <title>Phylogenomic reconstructions and comparative analyses of Kickxellomycotina fungi.</title>
        <authorList>
            <person name="Reynolds N.K."/>
            <person name="Stajich J.E."/>
            <person name="Barry K."/>
            <person name="Grigoriev I.V."/>
            <person name="Crous P."/>
            <person name="Smith M.E."/>
        </authorList>
    </citation>
    <scope>NUCLEOTIDE SEQUENCE</scope>
    <source>
        <strain evidence="1">RSA 2271</strain>
    </source>
</reference>
<evidence type="ECO:0000313" key="1">
    <source>
        <dbReference type="EMBL" id="KAJ1678338.1"/>
    </source>
</evidence>
<feature type="non-terminal residue" evidence="1">
    <location>
        <position position="1"/>
    </location>
</feature>
<name>A0ACC1HTA4_9FUNG</name>
<keyword evidence="2" id="KW-1185">Reference proteome</keyword>
<sequence length="544" mass="58077">SETKYGGDGGGGGGGSNVSSNSKRKDPVKKLAKVSKPKKLPQSHRQQQQQCDHKRLKADKANQPKRKHQPKSRSKLATSAPLVDPTGKDLDLLPAANRAALEAFINAGKVNNGSAVSSVAAITASHTDSNAIEGEEDEDDICPICDFDCTCGAVSSPSKPKSEPATLSVSGQSVTAVSQLPGVQPSVSVVLDSVVLQGVSSINNVGASSSQRHKGQRNNPRSKVPRMRGNSSKLSTRRVYDDNDDGDINITDNPSDQSAEDSDGGVSELQYTDRKPHKGSLAVVAAATTTTTTTTTTTNITASSSDSEVDKWESSDELGDDIDLPDQEEQYLVELQSDDEATAASIWRSDEVEEEDDDEHAFLRSYYFDHYTTTDTDSIDSGDEDNNVIEGGGDMSNRSAEVAASESDSDREEQLLQMHLDQMSAVHDAIAGKQGSATDLMLLGHIASQDIDGEDGNSGQDNRHELELSEGWSDSDSDDSLQLEATLEWSVSGSDADSELNCDEDSDDEDDIENLWFGGHSLLLDLDESDIDSASLALGIAMSM</sequence>
<protein>
    <submittedName>
        <fullName evidence="1">Uncharacterized protein</fullName>
    </submittedName>
</protein>
<feature type="non-terminal residue" evidence="1">
    <location>
        <position position="544"/>
    </location>
</feature>